<dbReference type="Proteomes" id="UP000178377">
    <property type="component" value="Unassembled WGS sequence"/>
</dbReference>
<dbReference type="STRING" id="1817828.A2722_04245"/>
<sequence length="315" mass="34885">MKKPINVGIIGYGSCGRLHAEAIQKLSSIFFLVAIADIDSVAAPEGARIYSDYRELLADPGVDAISICTYPNLHYEQTLAALNSEIYRDVLVEKPPVLEVGQCRELGNLALTRGVVLYFAHHTSMIPPVAAARQLLAGREVVGIEALYMDNALGWHSPDKWIFKVSTAGGGVLMDCGINIMSAVMGVLPEARFTPTRVKVSSAPSVDVETQAEVDFSFGTRGSGHLTMDWEYPKNIRRIRFTTSDGETVTIDIVRGRLYCDGRVAFGFENSDNNLSMEYPLVYQDFADHIARRESNTNTQPLRFILDTYNKIKDR</sequence>
<dbReference type="PANTHER" id="PTHR43377">
    <property type="entry name" value="BILIVERDIN REDUCTASE A"/>
    <property type="match status" value="1"/>
</dbReference>
<name>A0A1F5PGW2_9BACT</name>
<evidence type="ECO:0000313" key="3">
    <source>
        <dbReference type="Proteomes" id="UP000178377"/>
    </source>
</evidence>
<dbReference type="Pfam" id="PF01408">
    <property type="entry name" value="GFO_IDH_MocA"/>
    <property type="match status" value="1"/>
</dbReference>
<comment type="caution">
    <text evidence="2">The sequence shown here is derived from an EMBL/GenBank/DDBJ whole genome shotgun (WGS) entry which is preliminary data.</text>
</comment>
<reference evidence="2 3" key="1">
    <citation type="journal article" date="2016" name="Nat. Commun.">
        <title>Thousands of microbial genomes shed light on interconnected biogeochemical processes in an aquifer system.</title>
        <authorList>
            <person name="Anantharaman K."/>
            <person name="Brown C.T."/>
            <person name="Hug L.A."/>
            <person name="Sharon I."/>
            <person name="Castelle C.J."/>
            <person name="Probst A.J."/>
            <person name="Thomas B.C."/>
            <person name="Singh A."/>
            <person name="Wilkins M.J."/>
            <person name="Karaoz U."/>
            <person name="Brodie E.L."/>
            <person name="Williams K.H."/>
            <person name="Hubbard S.S."/>
            <person name="Banfield J.F."/>
        </authorList>
    </citation>
    <scope>NUCLEOTIDE SEQUENCE [LARGE SCALE GENOMIC DNA]</scope>
</reference>
<dbReference type="AlphaFoldDB" id="A0A1F5PGW2"/>
<dbReference type="InterPro" id="IPR036291">
    <property type="entry name" value="NAD(P)-bd_dom_sf"/>
</dbReference>
<gene>
    <name evidence="2" type="ORF">A2722_04245</name>
</gene>
<accession>A0A1F5PGW2</accession>
<dbReference type="EMBL" id="MFEO01000027">
    <property type="protein sequence ID" value="OGE88930.1"/>
    <property type="molecule type" value="Genomic_DNA"/>
</dbReference>
<dbReference type="PANTHER" id="PTHR43377:SF1">
    <property type="entry name" value="BILIVERDIN REDUCTASE A"/>
    <property type="match status" value="1"/>
</dbReference>
<dbReference type="InterPro" id="IPR000683">
    <property type="entry name" value="Gfo/Idh/MocA-like_OxRdtase_N"/>
</dbReference>
<protein>
    <recommendedName>
        <fullName evidence="1">Gfo/Idh/MocA-like oxidoreductase N-terminal domain-containing protein</fullName>
    </recommendedName>
</protein>
<evidence type="ECO:0000259" key="1">
    <source>
        <dbReference type="Pfam" id="PF01408"/>
    </source>
</evidence>
<dbReference type="GO" id="GO:0000166">
    <property type="term" value="F:nucleotide binding"/>
    <property type="evidence" value="ECO:0007669"/>
    <property type="project" value="InterPro"/>
</dbReference>
<dbReference type="InterPro" id="IPR051450">
    <property type="entry name" value="Gfo/Idh/MocA_Oxidoreductases"/>
</dbReference>
<dbReference type="Gene3D" id="3.40.50.720">
    <property type="entry name" value="NAD(P)-binding Rossmann-like Domain"/>
    <property type="match status" value="1"/>
</dbReference>
<dbReference type="Gene3D" id="3.30.360.10">
    <property type="entry name" value="Dihydrodipicolinate Reductase, domain 2"/>
    <property type="match status" value="1"/>
</dbReference>
<evidence type="ECO:0000313" key="2">
    <source>
        <dbReference type="EMBL" id="OGE88930.1"/>
    </source>
</evidence>
<dbReference type="SUPFAM" id="SSF51735">
    <property type="entry name" value="NAD(P)-binding Rossmann-fold domains"/>
    <property type="match status" value="1"/>
</dbReference>
<feature type="domain" description="Gfo/Idh/MocA-like oxidoreductase N-terminal" evidence="1">
    <location>
        <begin position="5"/>
        <end position="120"/>
    </location>
</feature>
<organism evidence="2 3">
    <name type="scientific">Candidatus Doudnabacteria bacterium RIFCSPHIGHO2_01_FULL_50_11</name>
    <dbReference type="NCBI Taxonomy" id="1817828"/>
    <lineage>
        <taxon>Bacteria</taxon>
        <taxon>Candidatus Doudnaibacteriota</taxon>
    </lineage>
</organism>
<proteinExistence type="predicted"/>